<keyword evidence="1" id="KW-0812">Transmembrane</keyword>
<dbReference type="Pfam" id="PF00149">
    <property type="entry name" value="Metallophos"/>
    <property type="match status" value="1"/>
</dbReference>
<name>A0A0A2EPR8_PORCN</name>
<dbReference type="InterPro" id="IPR004843">
    <property type="entry name" value="Calcineurin-like_PHP"/>
</dbReference>
<evidence type="ECO:0000313" key="3">
    <source>
        <dbReference type="EMBL" id="KGN79707.1"/>
    </source>
</evidence>
<dbReference type="STRING" id="36874.HQ34_06420"/>
<reference evidence="3 4" key="1">
    <citation type="submission" date="2014-08" db="EMBL/GenBank/DDBJ databases">
        <title>Porphyromonas cangingivalis strain:COT-109_OH1386 Genome sequencing.</title>
        <authorList>
            <person name="Wallis C."/>
            <person name="Deusch O."/>
            <person name="O'Flynn C."/>
            <person name="Davis I."/>
            <person name="Jospin G."/>
            <person name="Darling A.E."/>
            <person name="Coil D.A."/>
            <person name="Alexiev A."/>
            <person name="Horsfall A."/>
            <person name="Kirkwood N."/>
            <person name="Harris S."/>
            <person name="Eisen J.A."/>
        </authorList>
    </citation>
    <scope>NUCLEOTIDE SEQUENCE [LARGE SCALE GENOMIC DNA]</scope>
    <source>
        <strain evidence="4">COT-109 OH1386</strain>
    </source>
</reference>
<evidence type="ECO:0000256" key="1">
    <source>
        <dbReference type="SAM" id="Phobius"/>
    </source>
</evidence>
<feature type="transmembrane region" description="Helical" evidence="1">
    <location>
        <begin position="6"/>
        <end position="23"/>
    </location>
</feature>
<sequence length="376" mass="43132">MHVFLLSLIGQTIFNLLLLLLLFKATKKGELMRRAGIGLLAVEYLVFVTLFAVRTHLSEETIKHILRVFNNYYVGLMIYLFFTGMVFLGIYLLSFFFVREKEARKPIKKRWYRHAFLVMIPVTVLLCLWGHYNTISPRIVRHEVHLPRTAQTPDSLKVVFVSDTHIGEIISLKNIQHLQEMVRREDPTFVLMGGDILDYYTSYAHLPGMTETMRGLHADPSKVYYVNGNHEYYYGREEKEAWFRSLGTFLKDSVVAVAPDVYLIGRDDHMNKERASLASLKSHVPSGAVTIVLDHQPKNVIEEREEGIHLALHGHTHDGQFIPFKWVVSAAFEESYGLYTKGNTTYCISSGYGVAASTFRVGTRSEIVVLTLYFDK</sequence>
<dbReference type="Proteomes" id="UP000030125">
    <property type="component" value="Unassembled WGS sequence"/>
</dbReference>
<dbReference type="Gene3D" id="3.60.21.10">
    <property type="match status" value="1"/>
</dbReference>
<gene>
    <name evidence="3" type="ORF">HQ35_06785</name>
</gene>
<keyword evidence="1" id="KW-1133">Transmembrane helix</keyword>
<feature type="transmembrane region" description="Helical" evidence="1">
    <location>
        <begin position="35"/>
        <end position="53"/>
    </location>
</feature>
<feature type="transmembrane region" description="Helical" evidence="1">
    <location>
        <begin position="111"/>
        <end position="132"/>
    </location>
</feature>
<organism evidence="3 4">
    <name type="scientific">Porphyromonas cangingivalis</name>
    <dbReference type="NCBI Taxonomy" id="36874"/>
    <lineage>
        <taxon>Bacteria</taxon>
        <taxon>Pseudomonadati</taxon>
        <taxon>Bacteroidota</taxon>
        <taxon>Bacteroidia</taxon>
        <taxon>Bacteroidales</taxon>
        <taxon>Porphyromonadaceae</taxon>
        <taxon>Porphyromonas</taxon>
    </lineage>
</organism>
<accession>A0A0A2EPR8</accession>
<evidence type="ECO:0000313" key="4">
    <source>
        <dbReference type="Proteomes" id="UP000030125"/>
    </source>
</evidence>
<dbReference type="RefSeq" id="WP_036851985.1">
    <property type="nucleotide sequence ID" value="NZ_JQJD01000047.1"/>
</dbReference>
<dbReference type="AlphaFoldDB" id="A0A0A2EPR8"/>
<comment type="caution">
    <text evidence="3">The sequence shown here is derived from an EMBL/GenBank/DDBJ whole genome shotgun (WGS) entry which is preliminary data.</text>
</comment>
<dbReference type="PANTHER" id="PTHR31302">
    <property type="entry name" value="TRANSMEMBRANE PROTEIN WITH METALLOPHOSPHOESTERASE DOMAIN-RELATED"/>
    <property type="match status" value="1"/>
</dbReference>
<feature type="transmembrane region" description="Helical" evidence="1">
    <location>
        <begin position="73"/>
        <end position="99"/>
    </location>
</feature>
<dbReference type="GO" id="GO:0016787">
    <property type="term" value="F:hydrolase activity"/>
    <property type="evidence" value="ECO:0007669"/>
    <property type="project" value="InterPro"/>
</dbReference>
<feature type="domain" description="Calcineurin-like phosphoesterase" evidence="2">
    <location>
        <begin position="156"/>
        <end position="318"/>
    </location>
</feature>
<proteinExistence type="predicted"/>
<dbReference type="eggNOG" id="COG1408">
    <property type="taxonomic scope" value="Bacteria"/>
</dbReference>
<dbReference type="SUPFAM" id="SSF56300">
    <property type="entry name" value="Metallo-dependent phosphatases"/>
    <property type="match status" value="1"/>
</dbReference>
<dbReference type="InterPro" id="IPR051158">
    <property type="entry name" value="Metallophosphoesterase_sf"/>
</dbReference>
<dbReference type="OrthoDB" id="9780884at2"/>
<protein>
    <recommendedName>
        <fullName evidence="2">Calcineurin-like phosphoesterase domain-containing protein</fullName>
    </recommendedName>
</protein>
<dbReference type="PANTHER" id="PTHR31302:SF0">
    <property type="entry name" value="TRANSMEMBRANE PROTEIN WITH METALLOPHOSPHOESTERASE DOMAIN"/>
    <property type="match status" value="1"/>
</dbReference>
<keyword evidence="1" id="KW-0472">Membrane</keyword>
<dbReference type="InterPro" id="IPR029052">
    <property type="entry name" value="Metallo-depent_PP-like"/>
</dbReference>
<evidence type="ECO:0000259" key="2">
    <source>
        <dbReference type="Pfam" id="PF00149"/>
    </source>
</evidence>
<dbReference type="EMBL" id="JQJD01000047">
    <property type="protein sequence ID" value="KGN79707.1"/>
    <property type="molecule type" value="Genomic_DNA"/>
</dbReference>
<keyword evidence="4" id="KW-1185">Reference proteome</keyword>